<feature type="compositionally biased region" description="Basic and acidic residues" evidence="1">
    <location>
        <begin position="35"/>
        <end position="46"/>
    </location>
</feature>
<evidence type="ECO:0000313" key="2">
    <source>
        <dbReference type="EMBL" id="KAK0466531.1"/>
    </source>
</evidence>
<reference evidence="2" key="1">
    <citation type="submission" date="2023-06" db="EMBL/GenBank/DDBJ databases">
        <authorList>
            <consortium name="Lawrence Berkeley National Laboratory"/>
            <person name="Ahrendt S."/>
            <person name="Sahu N."/>
            <person name="Indic B."/>
            <person name="Wong-Bajracharya J."/>
            <person name="Merenyi Z."/>
            <person name="Ke H.-M."/>
            <person name="Monk M."/>
            <person name="Kocsube S."/>
            <person name="Drula E."/>
            <person name="Lipzen A."/>
            <person name="Balint B."/>
            <person name="Henrissat B."/>
            <person name="Andreopoulos B."/>
            <person name="Martin F.M."/>
            <person name="Harder C.B."/>
            <person name="Rigling D."/>
            <person name="Ford K.L."/>
            <person name="Foster G.D."/>
            <person name="Pangilinan J."/>
            <person name="Papanicolaou A."/>
            <person name="Barry K."/>
            <person name="LaButti K."/>
            <person name="Viragh M."/>
            <person name="Koriabine M."/>
            <person name="Yan M."/>
            <person name="Riley R."/>
            <person name="Champramary S."/>
            <person name="Plett K.L."/>
            <person name="Tsai I.J."/>
            <person name="Slot J."/>
            <person name="Sipos G."/>
            <person name="Plett J."/>
            <person name="Nagy L.G."/>
            <person name="Grigoriev I.V."/>
        </authorList>
    </citation>
    <scope>NUCLEOTIDE SEQUENCE</scope>
    <source>
        <strain evidence="2">ICMP 16352</strain>
    </source>
</reference>
<keyword evidence="3" id="KW-1185">Reference proteome</keyword>
<feature type="compositionally biased region" description="Basic and acidic residues" evidence="1">
    <location>
        <begin position="72"/>
        <end position="88"/>
    </location>
</feature>
<dbReference type="EMBL" id="JAUEPR010000084">
    <property type="protein sequence ID" value="KAK0466531.1"/>
    <property type="molecule type" value="Genomic_DNA"/>
</dbReference>
<gene>
    <name evidence="2" type="ORF">IW261DRAFT_1426875</name>
</gene>
<comment type="caution">
    <text evidence="2">The sequence shown here is derived from an EMBL/GenBank/DDBJ whole genome shotgun (WGS) entry which is preliminary data.</text>
</comment>
<organism evidence="2 3">
    <name type="scientific">Armillaria novae-zelandiae</name>
    <dbReference type="NCBI Taxonomy" id="153914"/>
    <lineage>
        <taxon>Eukaryota</taxon>
        <taxon>Fungi</taxon>
        <taxon>Dikarya</taxon>
        <taxon>Basidiomycota</taxon>
        <taxon>Agaricomycotina</taxon>
        <taxon>Agaricomycetes</taxon>
        <taxon>Agaricomycetidae</taxon>
        <taxon>Agaricales</taxon>
        <taxon>Marasmiineae</taxon>
        <taxon>Physalacriaceae</taxon>
        <taxon>Armillaria</taxon>
    </lineage>
</organism>
<name>A0AA39NIZ7_9AGAR</name>
<feature type="region of interest" description="Disordered" evidence="1">
    <location>
        <begin position="30"/>
        <end position="93"/>
    </location>
</feature>
<dbReference type="Proteomes" id="UP001175227">
    <property type="component" value="Unassembled WGS sequence"/>
</dbReference>
<dbReference type="AlphaFoldDB" id="A0AA39NIZ7"/>
<protein>
    <submittedName>
        <fullName evidence="2">Uncharacterized protein</fullName>
    </submittedName>
</protein>
<evidence type="ECO:0000313" key="3">
    <source>
        <dbReference type="Proteomes" id="UP001175227"/>
    </source>
</evidence>
<proteinExistence type="predicted"/>
<evidence type="ECO:0000256" key="1">
    <source>
        <dbReference type="SAM" id="MobiDB-lite"/>
    </source>
</evidence>
<accession>A0AA39NIZ7</accession>
<sequence length="112" mass="11945">MTVSVMGDGVTMHGRLMAVTKQDWGTAAGSICAEMRQDKKEDETQHDQGSQHMEGEGGTHGNANGGFNAEGSSKREEGAMDMEGKGEGKAMTNLQTSLFYTVTTVTKAEARE</sequence>